<gene>
    <name evidence="1" type="ORF">CARUB_v10028183mg</name>
</gene>
<evidence type="ECO:0000313" key="2">
    <source>
        <dbReference type="Proteomes" id="UP000029121"/>
    </source>
</evidence>
<sequence>MKKRRLETIRLPYTFKGFDCSLSRYDIKSALEKHFASCGDISRVFVPFECRTGVPLGCAYINLMDPKKALTLDGSYLGPSKLEVVISGTTPIGFYNFKGCGRCILILKRRNFRRFVDTRVGRVTPWYNIS</sequence>
<name>R0GNG8_9BRAS</name>
<evidence type="ECO:0000313" key="1">
    <source>
        <dbReference type="EMBL" id="EOA12733.1"/>
    </source>
</evidence>
<keyword evidence="2" id="KW-1185">Reference proteome</keyword>
<dbReference type="InterPro" id="IPR035979">
    <property type="entry name" value="RBD_domain_sf"/>
</dbReference>
<dbReference type="AlphaFoldDB" id="R0GNG8"/>
<protein>
    <recommendedName>
        <fullName evidence="3">RRM domain-containing protein</fullName>
    </recommendedName>
</protein>
<evidence type="ECO:0008006" key="3">
    <source>
        <dbReference type="Google" id="ProtNLM"/>
    </source>
</evidence>
<dbReference type="Gene3D" id="3.30.70.330">
    <property type="match status" value="1"/>
</dbReference>
<dbReference type="SUPFAM" id="SSF54928">
    <property type="entry name" value="RNA-binding domain, RBD"/>
    <property type="match status" value="1"/>
</dbReference>
<proteinExistence type="predicted"/>
<dbReference type="eggNOG" id="KOG4210">
    <property type="taxonomic scope" value="Eukaryota"/>
</dbReference>
<reference evidence="2" key="1">
    <citation type="journal article" date="2013" name="Nat. Genet.">
        <title>The Capsella rubella genome and the genomic consequences of rapid mating system evolution.</title>
        <authorList>
            <person name="Slotte T."/>
            <person name="Hazzouri K.M."/>
            <person name="Agren J.A."/>
            <person name="Koenig D."/>
            <person name="Maumus F."/>
            <person name="Guo Y.L."/>
            <person name="Steige K."/>
            <person name="Platts A.E."/>
            <person name="Escobar J.S."/>
            <person name="Newman L.K."/>
            <person name="Wang W."/>
            <person name="Mandakova T."/>
            <person name="Vello E."/>
            <person name="Smith L.M."/>
            <person name="Henz S.R."/>
            <person name="Steffen J."/>
            <person name="Takuno S."/>
            <person name="Brandvain Y."/>
            <person name="Coop G."/>
            <person name="Andolfatto P."/>
            <person name="Hu T.T."/>
            <person name="Blanchette M."/>
            <person name="Clark R.M."/>
            <person name="Quesneville H."/>
            <person name="Nordborg M."/>
            <person name="Gaut B.S."/>
            <person name="Lysak M.A."/>
            <person name="Jenkins J."/>
            <person name="Grimwood J."/>
            <person name="Chapman J."/>
            <person name="Prochnik S."/>
            <person name="Shu S."/>
            <person name="Rokhsar D."/>
            <person name="Schmutz J."/>
            <person name="Weigel D."/>
            <person name="Wright S.I."/>
        </authorList>
    </citation>
    <scope>NUCLEOTIDE SEQUENCE [LARGE SCALE GENOMIC DNA]</scope>
    <source>
        <strain evidence="2">cv. Monte Gargano</strain>
    </source>
</reference>
<dbReference type="GO" id="GO:0003676">
    <property type="term" value="F:nucleic acid binding"/>
    <property type="evidence" value="ECO:0007669"/>
    <property type="project" value="InterPro"/>
</dbReference>
<accession>R0GNG8</accession>
<dbReference type="EMBL" id="KB870812">
    <property type="protein sequence ID" value="EOA12733.1"/>
    <property type="molecule type" value="Genomic_DNA"/>
</dbReference>
<dbReference type="Proteomes" id="UP000029121">
    <property type="component" value="Unassembled WGS sequence"/>
</dbReference>
<dbReference type="STRING" id="81985.R0GNG8"/>
<dbReference type="InterPro" id="IPR012677">
    <property type="entry name" value="Nucleotide-bd_a/b_plait_sf"/>
</dbReference>
<organism evidence="1 2">
    <name type="scientific">Capsella rubella</name>
    <dbReference type="NCBI Taxonomy" id="81985"/>
    <lineage>
        <taxon>Eukaryota</taxon>
        <taxon>Viridiplantae</taxon>
        <taxon>Streptophyta</taxon>
        <taxon>Embryophyta</taxon>
        <taxon>Tracheophyta</taxon>
        <taxon>Spermatophyta</taxon>
        <taxon>Magnoliopsida</taxon>
        <taxon>eudicotyledons</taxon>
        <taxon>Gunneridae</taxon>
        <taxon>Pentapetalae</taxon>
        <taxon>rosids</taxon>
        <taxon>malvids</taxon>
        <taxon>Brassicales</taxon>
        <taxon>Brassicaceae</taxon>
        <taxon>Camelineae</taxon>
        <taxon>Capsella</taxon>
    </lineage>
</organism>